<proteinExistence type="predicted"/>
<dbReference type="NCBIfam" id="NF033768">
    <property type="entry name" value="myxo_SS_tail"/>
    <property type="match status" value="1"/>
</dbReference>
<feature type="region of interest" description="Disordered" evidence="1">
    <location>
        <begin position="292"/>
        <end position="320"/>
    </location>
</feature>
<organism evidence="2 3">
    <name type="scientific">Pendulispora rubella</name>
    <dbReference type="NCBI Taxonomy" id="2741070"/>
    <lineage>
        <taxon>Bacteria</taxon>
        <taxon>Pseudomonadati</taxon>
        <taxon>Myxococcota</taxon>
        <taxon>Myxococcia</taxon>
        <taxon>Myxococcales</taxon>
        <taxon>Sorangiineae</taxon>
        <taxon>Pendulisporaceae</taxon>
        <taxon>Pendulispora</taxon>
    </lineage>
</organism>
<feature type="region of interest" description="Disordered" evidence="1">
    <location>
        <begin position="171"/>
        <end position="214"/>
    </location>
</feature>
<dbReference type="InterPro" id="IPR049806">
    <property type="entry name" value="MasK-like_C"/>
</dbReference>
<evidence type="ECO:0000313" key="2">
    <source>
        <dbReference type="EMBL" id="WXB08032.1"/>
    </source>
</evidence>
<name>A0ABZ2LAT1_9BACT</name>
<dbReference type="EMBL" id="CP089983">
    <property type="protein sequence ID" value="WXB08032.1"/>
    <property type="molecule type" value="Genomic_DNA"/>
</dbReference>
<evidence type="ECO:0000313" key="3">
    <source>
        <dbReference type="Proteomes" id="UP001374803"/>
    </source>
</evidence>
<gene>
    <name evidence="2" type="ORF">LVJ94_12415</name>
</gene>
<accession>A0ABZ2LAT1</accession>
<dbReference type="RefSeq" id="WP_394837706.1">
    <property type="nucleotide sequence ID" value="NZ_CP089929.1"/>
</dbReference>
<evidence type="ECO:0000256" key="1">
    <source>
        <dbReference type="SAM" id="MobiDB-lite"/>
    </source>
</evidence>
<protein>
    <submittedName>
        <fullName evidence="2">AgmX/PglI C-terminal domain-containing protein</fullName>
    </submittedName>
</protein>
<reference evidence="2" key="1">
    <citation type="submission" date="2021-12" db="EMBL/GenBank/DDBJ databases">
        <title>Discovery of the Pendulisporaceae a myxobacterial family with distinct sporulation behavior and unique specialized metabolism.</title>
        <authorList>
            <person name="Garcia R."/>
            <person name="Popoff A."/>
            <person name="Bader C.D."/>
            <person name="Loehr J."/>
            <person name="Walesch S."/>
            <person name="Walt C."/>
            <person name="Boldt J."/>
            <person name="Bunk B."/>
            <person name="Haeckl F.J.F.P.J."/>
            <person name="Gunesch A.P."/>
            <person name="Birkelbach J."/>
            <person name="Nuebel U."/>
            <person name="Pietschmann T."/>
            <person name="Bach T."/>
            <person name="Mueller R."/>
        </authorList>
    </citation>
    <scope>NUCLEOTIDE SEQUENCE</scope>
    <source>
        <strain evidence="2">MSr11367</strain>
    </source>
</reference>
<dbReference type="Proteomes" id="UP001374803">
    <property type="component" value="Chromosome"/>
</dbReference>
<keyword evidence="3" id="KW-1185">Reference proteome</keyword>
<sequence>MRAVPTPRGPKVMRIGVVRHGRILEERLLLTGAMAPFERVGRHYHVDLEHAVDARIAFDTVIHDLDALRSLAAQAGDARRLRLPDDARGRIVCDGTTFLFQFILRPPPQPRPQLPLSVKGGILRQIDWDLTILAAFSFLLHFGLVGALCSDWMDPAVDEGVVVRLVDPSPSIPQPVTETPAEPTQVAPDDVPKSAAAKSAAAKGAHGAPAPRDDGAALAESAEAMRLQMIGAFRTGPAVQKALDRGELPTIDLTPAAKSGAAVTGDEIHVAGNPVVRPGAGRNDLAAIGNRRIGDRDGAGHATETKGPSLGEAHIDPPTWSAPVADAERVVLSLRPRFRGCYQRGLNTDPEMAGAVTIVAKVAPNGEVLEAEPSRATGLSSDVIACIQRVVRNAQFTAPGGTGSAVQIPVKFVRQGH</sequence>
<feature type="compositionally biased region" description="Low complexity" evidence="1">
    <location>
        <begin position="193"/>
        <end position="210"/>
    </location>
</feature>